<evidence type="ECO:0000259" key="6">
    <source>
        <dbReference type="Pfam" id="PF04542"/>
    </source>
</evidence>
<evidence type="ECO:0000259" key="7">
    <source>
        <dbReference type="Pfam" id="PF08281"/>
    </source>
</evidence>
<dbReference type="InterPro" id="IPR036388">
    <property type="entry name" value="WH-like_DNA-bd_sf"/>
</dbReference>
<evidence type="ECO:0000313" key="11">
    <source>
        <dbReference type="Proteomes" id="UP000257706"/>
    </source>
</evidence>
<dbReference type="CDD" id="cd06171">
    <property type="entry name" value="Sigma70_r4"/>
    <property type="match status" value="1"/>
</dbReference>
<evidence type="ECO:0000256" key="3">
    <source>
        <dbReference type="ARBA" id="ARBA00023082"/>
    </source>
</evidence>
<dbReference type="EMBL" id="LPZR01000046">
    <property type="protein sequence ID" value="KYO56286.1"/>
    <property type="molecule type" value="Genomic_DNA"/>
</dbReference>
<feature type="domain" description="RNA polymerase sigma-70 region 2" evidence="6">
    <location>
        <begin position="24"/>
        <end position="89"/>
    </location>
</feature>
<proteinExistence type="inferred from homology"/>
<dbReference type="Gene3D" id="1.10.10.10">
    <property type="entry name" value="Winged helix-like DNA-binding domain superfamily/Winged helix DNA-binding domain"/>
    <property type="match status" value="1"/>
</dbReference>
<dbReference type="AlphaFoldDB" id="A0A162LQ92"/>
<dbReference type="GO" id="GO:0006352">
    <property type="term" value="P:DNA-templated transcription initiation"/>
    <property type="evidence" value="ECO:0007669"/>
    <property type="project" value="InterPro"/>
</dbReference>
<keyword evidence="3" id="KW-0731">Sigma factor</keyword>
<dbReference type="InterPro" id="IPR013325">
    <property type="entry name" value="RNA_pol_sigma_r2"/>
</dbReference>
<dbReference type="NCBIfam" id="TIGR02937">
    <property type="entry name" value="sigma70-ECF"/>
    <property type="match status" value="1"/>
</dbReference>
<dbReference type="InterPro" id="IPR013249">
    <property type="entry name" value="RNA_pol_sigma70_r4_t2"/>
</dbReference>
<evidence type="ECO:0000313" key="10">
    <source>
        <dbReference type="Proteomes" id="UP000075787"/>
    </source>
</evidence>
<reference evidence="9 10" key="1">
    <citation type="submission" date="2015-12" db="EMBL/GenBank/DDBJ databases">
        <title>Genome sequence of Tistrella mobilis MCCC 1A02139.</title>
        <authorList>
            <person name="Lu L."/>
            <person name="Lai Q."/>
            <person name="Shao Z."/>
            <person name="Qian P."/>
        </authorList>
    </citation>
    <scope>NUCLEOTIDE SEQUENCE [LARGE SCALE GENOMIC DNA]</scope>
    <source>
        <strain evidence="9 10">MCCC 1A02139</strain>
    </source>
</reference>
<dbReference type="Pfam" id="PF04542">
    <property type="entry name" value="Sigma70_r2"/>
    <property type="match status" value="1"/>
</dbReference>
<evidence type="ECO:0000256" key="5">
    <source>
        <dbReference type="ARBA" id="ARBA00023163"/>
    </source>
</evidence>
<organism evidence="9 10">
    <name type="scientific">Tistrella mobilis</name>
    <dbReference type="NCBI Taxonomy" id="171437"/>
    <lineage>
        <taxon>Bacteria</taxon>
        <taxon>Pseudomonadati</taxon>
        <taxon>Pseudomonadota</taxon>
        <taxon>Alphaproteobacteria</taxon>
        <taxon>Geminicoccales</taxon>
        <taxon>Geminicoccaceae</taxon>
        <taxon>Tistrella</taxon>
    </lineage>
</organism>
<dbReference type="InterPro" id="IPR013324">
    <property type="entry name" value="RNA_pol_sigma_r3/r4-like"/>
</dbReference>
<evidence type="ECO:0000256" key="4">
    <source>
        <dbReference type="ARBA" id="ARBA00023125"/>
    </source>
</evidence>
<dbReference type="InterPro" id="IPR039425">
    <property type="entry name" value="RNA_pol_sigma-70-like"/>
</dbReference>
<evidence type="ECO:0000313" key="8">
    <source>
        <dbReference type="EMBL" id="HAE50248.1"/>
    </source>
</evidence>
<dbReference type="PANTHER" id="PTHR43133">
    <property type="entry name" value="RNA POLYMERASE ECF-TYPE SIGMA FACTO"/>
    <property type="match status" value="1"/>
</dbReference>
<dbReference type="Pfam" id="PF08281">
    <property type="entry name" value="Sigma70_r4_2"/>
    <property type="match status" value="1"/>
</dbReference>
<reference evidence="8 11" key="2">
    <citation type="journal article" date="2018" name="Nat. Biotechnol.">
        <title>A standardized bacterial taxonomy based on genome phylogeny substantially revises the tree of life.</title>
        <authorList>
            <person name="Parks D.H."/>
            <person name="Chuvochina M."/>
            <person name="Waite D.W."/>
            <person name="Rinke C."/>
            <person name="Skarshewski A."/>
            <person name="Chaumeil P.A."/>
            <person name="Hugenholtz P."/>
        </authorList>
    </citation>
    <scope>NUCLEOTIDE SEQUENCE [LARGE SCALE GENOMIC DNA]</scope>
    <source>
        <strain evidence="8">UBA8739</strain>
    </source>
</reference>
<evidence type="ECO:0000313" key="9">
    <source>
        <dbReference type="EMBL" id="KYO56286.1"/>
    </source>
</evidence>
<keyword evidence="5" id="KW-0804">Transcription</keyword>
<keyword evidence="2" id="KW-0805">Transcription regulation</keyword>
<feature type="domain" description="RNA polymerase sigma factor 70 region 4 type 2" evidence="7">
    <location>
        <begin position="120"/>
        <end position="171"/>
    </location>
</feature>
<evidence type="ECO:0000256" key="1">
    <source>
        <dbReference type="ARBA" id="ARBA00010641"/>
    </source>
</evidence>
<comment type="similarity">
    <text evidence="1">Belongs to the sigma-70 factor family. ECF subfamily.</text>
</comment>
<protein>
    <submittedName>
        <fullName evidence="9">RNA polymerase subunit sigma</fullName>
    </submittedName>
</protein>
<evidence type="ECO:0000256" key="2">
    <source>
        <dbReference type="ARBA" id="ARBA00023015"/>
    </source>
</evidence>
<gene>
    <name evidence="9" type="ORF">AUP44_02760</name>
    <name evidence="8" type="ORF">DCK97_22815</name>
</gene>
<name>A0A162LQ92_9PROT</name>
<keyword evidence="4" id="KW-0238">DNA-binding</keyword>
<dbReference type="InterPro" id="IPR007627">
    <property type="entry name" value="RNA_pol_sigma70_r2"/>
</dbReference>
<dbReference type="Proteomes" id="UP000075787">
    <property type="component" value="Unassembled WGS sequence"/>
</dbReference>
<dbReference type="GeneID" id="97243803"/>
<dbReference type="InterPro" id="IPR014284">
    <property type="entry name" value="RNA_pol_sigma-70_dom"/>
</dbReference>
<comment type="caution">
    <text evidence="9">The sequence shown here is derived from an EMBL/GenBank/DDBJ whole genome shotgun (WGS) entry which is preliminary data.</text>
</comment>
<dbReference type="SUPFAM" id="SSF88946">
    <property type="entry name" value="Sigma2 domain of RNA polymerase sigma factors"/>
    <property type="match status" value="1"/>
</dbReference>
<dbReference type="GO" id="GO:0016987">
    <property type="term" value="F:sigma factor activity"/>
    <property type="evidence" value="ECO:0007669"/>
    <property type="project" value="UniProtKB-KW"/>
</dbReference>
<dbReference type="SUPFAM" id="SSF88659">
    <property type="entry name" value="Sigma3 and sigma4 domains of RNA polymerase sigma factors"/>
    <property type="match status" value="1"/>
</dbReference>
<dbReference type="Gene3D" id="1.10.1740.10">
    <property type="match status" value="1"/>
</dbReference>
<dbReference type="EMBL" id="DMAI01000372">
    <property type="protein sequence ID" value="HAE50248.1"/>
    <property type="molecule type" value="Genomic_DNA"/>
</dbReference>
<dbReference type="OrthoDB" id="9780326at2"/>
<dbReference type="Proteomes" id="UP000257706">
    <property type="component" value="Unassembled WGS sequence"/>
</dbReference>
<sequence length="191" mass="21122">MEDPEDDVLIGRVAAGDHTAFALLMARHMRRAIGIARGVGRNPADADEIAQDAFLRLWTHAGRFDPARGSFTAWFARIVLNLTLDRRRRPAALALETADAVVDTAPDALTRLIGAEREARLQAGIDRLDPRQRAAIVLFHYEGIAGRDCARILEISEDAFESLLARARRKLRHALTPIDPDARASRKEIGS</sequence>
<dbReference type="PANTHER" id="PTHR43133:SF8">
    <property type="entry name" value="RNA POLYMERASE SIGMA FACTOR HI_1459-RELATED"/>
    <property type="match status" value="1"/>
</dbReference>
<accession>A0A162LQ92</accession>
<dbReference type="GO" id="GO:0003677">
    <property type="term" value="F:DNA binding"/>
    <property type="evidence" value="ECO:0007669"/>
    <property type="project" value="UniProtKB-KW"/>
</dbReference>
<dbReference type="RefSeq" id="WP_062761960.1">
    <property type="nucleotide sequence ID" value="NZ_CP121045.1"/>
</dbReference>